<keyword evidence="2" id="KW-1185">Reference proteome</keyword>
<accession>A0A5M3MX11</accession>
<gene>
    <name evidence="1" type="ORF">CONPUDRAFT_50705</name>
</gene>
<proteinExistence type="predicted"/>
<dbReference type="EMBL" id="JH711575">
    <property type="protein sequence ID" value="EIW83672.1"/>
    <property type="molecule type" value="Genomic_DNA"/>
</dbReference>
<dbReference type="GeneID" id="19207409"/>
<dbReference type="OMA" id="DITSAPW"/>
<protein>
    <submittedName>
        <fullName evidence="1">Uncharacterized protein</fullName>
    </submittedName>
</protein>
<dbReference type="KEGG" id="cput:CONPUDRAFT_50705"/>
<dbReference type="Proteomes" id="UP000053558">
    <property type="component" value="Unassembled WGS sequence"/>
</dbReference>
<evidence type="ECO:0000313" key="1">
    <source>
        <dbReference type="EMBL" id="EIW83672.1"/>
    </source>
</evidence>
<name>A0A5M3MX11_CONPW</name>
<reference evidence="2" key="1">
    <citation type="journal article" date="2012" name="Science">
        <title>The Paleozoic origin of enzymatic lignin decomposition reconstructed from 31 fungal genomes.</title>
        <authorList>
            <person name="Floudas D."/>
            <person name="Binder M."/>
            <person name="Riley R."/>
            <person name="Barry K."/>
            <person name="Blanchette R.A."/>
            <person name="Henrissat B."/>
            <person name="Martinez A.T."/>
            <person name="Otillar R."/>
            <person name="Spatafora J.W."/>
            <person name="Yadav J.S."/>
            <person name="Aerts A."/>
            <person name="Benoit I."/>
            <person name="Boyd A."/>
            <person name="Carlson A."/>
            <person name="Copeland A."/>
            <person name="Coutinho P.M."/>
            <person name="de Vries R.P."/>
            <person name="Ferreira P."/>
            <person name="Findley K."/>
            <person name="Foster B."/>
            <person name="Gaskell J."/>
            <person name="Glotzer D."/>
            <person name="Gorecki P."/>
            <person name="Heitman J."/>
            <person name="Hesse C."/>
            <person name="Hori C."/>
            <person name="Igarashi K."/>
            <person name="Jurgens J.A."/>
            <person name="Kallen N."/>
            <person name="Kersten P."/>
            <person name="Kohler A."/>
            <person name="Kuees U."/>
            <person name="Kumar T.K.A."/>
            <person name="Kuo A."/>
            <person name="LaButti K."/>
            <person name="Larrondo L.F."/>
            <person name="Lindquist E."/>
            <person name="Ling A."/>
            <person name="Lombard V."/>
            <person name="Lucas S."/>
            <person name="Lundell T."/>
            <person name="Martin R."/>
            <person name="McLaughlin D.J."/>
            <person name="Morgenstern I."/>
            <person name="Morin E."/>
            <person name="Murat C."/>
            <person name="Nagy L.G."/>
            <person name="Nolan M."/>
            <person name="Ohm R.A."/>
            <person name="Patyshakuliyeva A."/>
            <person name="Rokas A."/>
            <person name="Ruiz-Duenas F.J."/>
            <person name="Sabat G."/>
            <person name="Salamov A."/>
            <person name="Samejima M."/>
            <person name="Schmutz J."/>
            <person name="Slot J.C."/>
            <person name="St John F."/>
            <person name="Stenlid J."/>
            <person name="Sun H."/>
            <person name="Sun S."/>
            <person name="Syed K."/>
            <person name="Tsang A."/>
            <person name="Wiebenga A."/>
            <person name="Young D."/>
            <person name="Pisabarro A."/>
            <person name="Eastwood D.C."/>
            <person name="Martin F."/>
            <person name="Cullen D."/>
            <person name="Grigoriev I.V."/>
            <person name="Hibbett D.S."/>
        </authorList>
    </citation>
    <scope>NUCLEOTIDE SEQUENCE [LARGE SCALE GENOMIC DNA]</scope>
    <source>
        <strain evidence="2">RWD-64-598 SS2</strain>
    </source>
</reference>
<dbReference type="AlphaFoldDB" id="A0A5M3MX11"/>
<dbReference type="RefSeq" id="XP_007765314.1">
    <property type="nucleotide sequence ID" value="XM_007767124.1"/>
</dbReference>
<comment type="caution">
    <text evidence="1">The sequence shown here is derived from an EMBL/GenBank/DDBJ whole genome shotgun (WGS) entry which is preliminary data.</text>
</comment>
<sequence>MGLERRWETTHPQRARIQSRISHRLFTKAADDVERLVSMRLLEMTRLKAGDLGYKLRTQISKALNTRASAIRHAIERYNRHGAELDPPVAPLEWEKIAEYSFLSEFDFLRQTDSQVHAKRWAKPAVRQAALLYFDYERAKEEIARCNVEIGRLLTKIRDDEVDYPRAVERLRTTDPPLAIELSKRWTILRRVNITLLARIHQTQSLPGYSGPRGPGVRIGREGNRDMDCFPDGEAMSSAGLSTLHGDGDTEMDGDERGQLGRFFEQMHVDD</sequence>
<organism evidence="1 2">
    <name type="scientific">Coniophora puteana (strain RWD-64-598)</name>
    <name type="common">Brown rot fungus</name>
    <dbReference type="NCBI Taxonomy" id="741705"/>
    <lineage>
        <taxon>Eukaryota</taxon>
        <taxon>Fungi</taxon>
        <taxon>Dikarya</taxon>
        <taxon>Basidiomycota</taxon>
        <taxon>Agaricomycotina</taxon>
        <taxon>Agaricomycetes</taxon>
        <taxon>Agaricomycetidae</taxon>
        <taxon>Boletales</taxon>
        <taxon>Coniophorineae</taxon>
        <taxon>Coniophoraceae</taxon>
        <taxon>Coniophora</taxon>
    </lineage>
</organism>
<evidence type="ECO:0000313" key="2">
    <source>
        <dbReference type="Proteomes" id="UP000053558"/>
    </source>
</evidence>
<dbReference type="OrthoDB" id="2687674at2759"/>